<gene>
    <name evidence="7" type="ORF">DSTB1V02_LOCUS8931</name>
</gene>
<feature type="transmembrane region" description="Helical" evidence="6">
    <location>
        <begin position="116"/>
        <end position="144"/>
    </location>
</feature>
<proteinExistence type="inferred from homology"/>
<organism evidence="7">
    <name type="scientific">Darwinula stevensoni</name>
    <dbReference type="NCBI Taxonomy" id="69355"/>
    <lineage>
        <taxon>Eukaryota</taxon>
        <taxon>Metazoa</taxon>
        <taxon>Ecdysozoa</taxon>
        <taxon>Arthropoda</taxon>
        <taxon>Crustacea</taxon>
        <taxon>Oligostraca</taxon>
        <taxon>Ostracoda</taxon>
        <taxon>Podocopa</taxon>
        <taxon>Podocopida</taxon>
        <taxon>Darwinulocopina</taxon>
        <taxon>Darwinuloidea</taxon>
        <taxon>Darwinulidae</taxon>
        <taxon>Darwinula</taxon>
    </lineage>
</organism>
<evidence type="ECO:0000313" key="8">
    <source>
        <dbReference type="Proteomes" id="UP000677054"/>
    </source>
</evidence>
<dbReference type="PANTHER" id="PTHR16007:SF15">
    <property type="entry name" value="TRANSMEMBRANE PROTEIN 45B"/>
    <property type="match status" value="1"/>
</dbReference>
<protein>
    <submittedName>
        <fullName evidence="7">Uncharacterized protein</fullName>
    </submittedName>
</protein>
<keyword evidence="4 6" id="KW-1133">Transmembrane helix</keyword>
<name>A0A7R9A641_9CRUS</name>
<keyword evidence="8" id="KW-1185">Reference proteome</keyword>
<comment type="similarity">
    <text evidence="2">Belongs to the TMEM45 family.</text>
</comment>
<keyword evidence="5 6" id="KW-0472">Membrane</keyword>
<reference evidence="7" key="1">
    <citation type="submission" date="2020-11" db="EMBL/GenBank/DDBJ databases">
        <authorList>
            <person name="Tran Van P."/>
        </authorList>
    </citation>
    <scope>NUCLEOTIDE SEQUENCE</scope>
</reference>
<evidence type="ECO:0000313" key="7">
    <source>
        <dbReference type="EMBL" id="CAD7249130.1"/>
    </source>
</evidence>
<dbReference type="AlphaFoldDB" id="A0A7R9A641"/>
<dbReference type="Pfam" id="PF04819">
    <property type="entry name" value="DUF716"/>
    <property type="match status" value="1"/>
</dbReference>
<dbReference type="PANTHER" id="PTHR16007">
    <property type="entry name" value="EPIDIDYMAL MEMBRANE PROTEIN E9-RELATED"/>
    <property type="match status" value="1"/>
</dbReference>
<evidence type="ECO:0000256" key="2">
    <source>
        <dbReference type="ARBA" id="ARBA00006948"/>
    </source>
</evidence>
<evidence type="ECO:0000256" key="4">
    <source>
        <dbReference type="ARBA" id="ARBA00022989"/>
    </source>
</evidence>
<dbReference type="OrthoDB" id="551896at2759"/>
<dbReference type="EMBL" id="LR901669">
    <property type="protein sequence ID" value="CAD7249130.1"/>
    <property type="molecule type" value="Genomic_DNA"/>
</dbReference>
<dbReference type="InterPro" id="IPR006904">
    <property type="entry name" value="DUF716"/>
</dbReference>
<evidence type="ECO:0000256" key="3">
    <source>
        <dbReference type="ARBA" id="ARBA00022692"/>
    </source>
</evidence>
<feature type="transmembrane region" description="Helical" evidence="6">
    <location>
        <begin position="82"/>
        <end position="104"/>
    </location>
</feature>
<evidence type="ECO:0000256" key="1">
    <source>
        <dbReference type="ARBA" id="ARBA00004141"/>
    </source>
</evidence>
<dbReference type="GO" id="GO:0016020">
    <property type="term" value="C:membrane"/>
    <property type="evidence" value="ECO:0007669"/>
    <property type="project" value="UniProtKB-SubCell"/>
</dbReference>
<dbReference type="Proteomes" id="UP000677054">
    <property type="component" value="Unassembled WGS sequence"/>
</dbReference>
<comment type="subcellular location">
    <subcellularLocation>
        <location evidence="1">Membrane</location>
        <topology evidence="1">Multi-pass membrane protein</topology>
    </subcellularLocation>
</comment>
<evidence type="ECO:0000256" key="6">
    <source>
        <dbReference type="SAM" id="Phobius"/>
    </source>
</evidence>
<sequence length="221" mass="25639">MYGGYILLAVVQIAIERGWHFLPQSDYAAMMVGVAGEWFLFTWHFDRGPLEIMLHECAKLILQAKFLSHLLELFRRADPLAAVFRGYCFLLQATWFFQTGWIVLPPWQTTWESENHLHVVLVTVAFVLHLVLDAAFVFALNIVVARVQQRRYERLKFHVDGSPTIVTERASKKSKPRGMSYYQKLRKRNIAEKMALLASLGVSTDIKTLHEQVSKKRHLKR</sequence>
<accession>A0A7R9A641</accession>
<evidence type="ECO:0000256" key="5">
    <source>
        <dbReference type="ARBA" id="ARBA00023136"/>
    </source>
</evidence>
<keyword evidence="3 6" id="KW-0812">Transmembrane</keyword>
<dbReference type="InterPro" id="IPR042127">
    <property type="entry name" value="TMEM45"/>
</dbReference>
<dbReference type="EMBL" id="CAJPEV010002152">
    <property type="protein sequence ID" value="CAG0895873.1"/>
    <property type="molecule type" value="Genomic_DNA"/>
</dbReference>